<proteinExistence type="predicted"/>
<keyword evidence="1" id="KW-0732">Signal</keyword>
<sequence>MLLLLSILPIEAVGTQQQQHPSPRCIEPSSEEQLSIGEQCGTEEVALLQFQAAAAHNSLGADAFPGQQHHQQQQVGRWGGQNGSTAAAHCFSTRRCAKLRRAILRCRSHTQKRMKSRCLHFSYLFMKKCPTACHPTDRWVGISPFEPRLWIFNSTSGSVPFSVDITLDNNGPVEGGNGLALDPLTGVSYVVLKVPGLAAPANVSRILASIDLLTGSATYIGDLGDFFAGLAFDACGTLYGVTGDCSRGDNAPCGGGTPSTLFTIDTKTARPSFFVSLGAGGDGEAIAFNSENGLMYHWSGNNINRRTLDTINLATKFITDITSSRTAPDREVIGAGYACNGNFVLTDRTGRRERVTTWNVDETFSIVALTEFELQLRGVVPLK</sequence>
<feature type="chain" id="PRO_5032981710" evidence="1">
    <location>
        <begin position="18"/>
        <end position="383"/>
    </location>
</feature>
<dbReference type="Proteomes" id="UP000654075">
    <property type="component" value="Unassembled WGS sequence"/>
</dbReference>
<evidence type="ECO:0000256" key="1">
    <source>
        <dbReference type="SAM" id="SignalP"/>
    </source>
</evidence>
<comment type="caution">
    <text evidence="2">The sequence shown here is derived from an EMBL/GenBank/DDBJ whole genome shotgun (WGS) entry which is preliminary data.</text>
</comment>
<protein>
    <submittedName>
        <fullName evidence="2">Uncharacterized protein</fullName>
    </submittedName>
</protein>
<feature type="signal peptide" evidence="1">
    <location>
        <begin position="1"/>
        <end position="17"/>
    </location>
</feature>
<accession>A0A813EHR4</accession>
<dbReference type="SUPFAM" id="SSF63825">
    <property type="entry name" value="YWTD domain"/>
    <property type="match status" value="1"/>
</dbReference>
<evidence type="ECO:0000313" key="3">
    <source>
        <dbReference type="Proteomes" id="UP000654075"/>
    </source>
</evidence>
<evidence type="ECO:0000313" key="2">
    <source>
        <dbReference type="EMBL" id="CAE8597687.1"/>
    </source>
</evidence>
<organism evidence="2 3">
    <name type="scientific">Polarella glacialis</name>
    <name type="common">Dinoflagellate</name>
    <dbReference type="NCBI Taxonomy" id="89957"/>
    <lineage>
        <taxon>Eukaryota</taxon>
        <taxon>Sar</taxon>
        <taxon>Alveolata</taxon>
        <taxon>Dinophyceae</taxon>
        <taxon>Suessiales</taxon>
        <taxon>Suessiaceae</taxon>
        <taxon>Polarella</taxon>
    </lineage>
</organism>
<dbReference type="AlphaFoldDB" id="A0A813EHR4"/>
<keyword evidence="3" id="KW-1185">Reference proteome</keyword>
<gene>
    <name evidence="2" type="ORF">PGLA1383_LOCUS16122</name>
</gene>
<name>A0A813EHR4_POLGL</name>
<reference evidence="2" key="1">
    <citation type="submission" date="2021-02" db="EMBL/GenBank/DDBJ databases">
        <authorList>
            <person name="Dougan E. K."/>
            <person name="Rhodes N."/>
            <person name="Thang M."/>
            <person name="Chan C."/>
        </authorList>
    </citation>
    <scope>NUCLEOTIDE SEQUENCE</scope>
</reference>
<dbReference type="EMBL" id="CAJNNV010009686">
    <property type="protein sequence ID" value="CAE8597687.1"/>
    <property type="molecule type" value="Genomic_DNA"/>
</dbReference>